<sequence length="333" mass="36714">DYTDTSGTLTIAAGSTSGTFAVPITSDSTAESVETLTVNLSGASNATLGRSSSTVSIENVSVFNDVLNINLQTLWQMSWDSRTWTIRGDSTDTVRLLGHESSYDNSGDGSASTFFEPFRLNGQQTIDGVVYNVYDLWDARVLIEVGVTVVYSKRDLGKTVAGENSQPDFWYKWKTVNENQTDAYTIQNSWDQDGDTITYSIDPTSPDAALFNIDSATGEVTFKVAPDYENPTSASASGITDFSSLSNQMLQQYNQYNITVIGNDGSGEANATNTQQLWINVRNLPDYDGYDPTNKVPFFKEMWDDQTTFIDDATDQSVQIKGYDLDFDTLTWT</sequence>
<feature type="non-terminal residue" evidence="2">
    <location>
        <position position="1"/>
    </location>
</feature>
<gene>
    <name evidence="2" type="ORF">METZ01_LOCUS336807</name>
</gene>
<dbReference type="EMBL" id="UINC01113973">
    <property type="protein sequence ID" value="SVC83953.1"/>
    <property type="molecule type" value="Genomic_DNA"/>
</dbReference>
<dbReference type="AlphaFoldDB" id="A0A382QEH6"/>
<dbReference type="PROSITE" id="PS50268">
    <property type="entry name" value="CADHERIN_2"/>
    <property type="match status" value="1"/>
</dbReference>
<feature type="domain" description="Cadherin" evidence="1">
    <location>
        <begin position="191"/>
        <end position="299"/>
    </location>
</feature>
<dbReference type="GO" id="GO:0016020">
    <property type="term" value="C:membrane"/>
    <property type="evidence" value="ECO:0007669"/>
    <property type="project" value="InterPro"/>
</dbReference>
<name>A0A382QEH6_9ZZZZ</name>
<dbReference type="InterPro" id="IPR015919">
    <property type="entry name" value="Cadherin-like_sf"/>
</dbReference>
<dbReference type="GO" id="GO:0005509">
    <property type="term" value="F:calcium ion binding"/>
    <property type="evidence" value="ECO:0007669"/>
    <property type="project" value="InterPro"/>
</dbReference>
<dbReference type="Gene3D" id="2.60.40.2030">
    <property type="match status" value="1"/>
</dbReference>
<dbReference type="SUPFAM" id="SSF141072">
    <property type="entry name" value="CalX-like"/>
    <property type="match status" value="1"/>
</dbReference>
<dbReference type="Gene3D" id="2.60.40.60">
    <property type="entry name" value="Cadherins"/>
    <property type="match status" value="1"/>
</dbReference>
<dbReference type="CDD" id="cd11304">
    <property type="entry name" value="Cadherin_repeat"/>
    <property type="match status" value="1"/>
</dbReference>
<feature type="non-terminal residue" evidence="2">
    <location>
        <position position="333"/>
    </location>
</feature>
<protein>
    <recommendedName>
        <fullName evidence="1">Cadherin domain-containing protein</fullName>
    </recommendedName>
</protein>
<dbReference type="InterPro" id="IPR002126">
    <property type="entry name" value="Cadherin-like_dom"/>
</dbReference>
<evidence type="ECO:0000313" key="2">
    <source>
        <dbReference type="EMBL" id="SVC83953.1"/>
    </source>
</evidence>
<dbReference type="SUPFAM" id="SSF49313">
    <property type="entry name" value="Cadherin-like"/>
    <property type="match status" value="1"/>
</dbReference>
<evidence type="ECO:0000259" key="1">
    <source>
        <dbReference type="PROSITE" id="PS50268"/>
    </source>
</evidence>
<proteinExistence type="predicted"/>
<organism evidence="2">
    <name type="scientific">marine metagenome</name>
    <dbReference type="NCBI Taxonomy" id="408172"/>
    <lineage>
        <taxon>unclassified sequences</taxon>
        <taxon>metagenomes</taxon>
        <taxon>ecological metagenomes</taxon>
    </lineage>
</organism>
<dbReference type="GO" id="GO:0007156">
    <property type="term" value="P:homophilic cell adhesion via plasma membrane adhesion molecules"/>
    <property type="evidence" value="ECO:0007669"/>
    <property type="project" value="InterPro"/>
</dbReference>
<dbReference type="InterPro" id="IPR038081">
    <property type="entry name" value="CalX-like_sf"/>
</dbReference>
<accession>A0A382QEH6</accession>
<reference evidence="2" key="1">
    <citation type="submission" date="2018-05" db="EMBL/GenBank/DDBJ databases">
        <authorList>
            <person name="Lanie J.A."/>
            <person name="Ng W.-L."/>
            <person name="Kazmierczak K.M."/>
            <person name="Andrzejewski T.M."/>
            <person name="Davidsen T.M."/>
            <person name="Wayne K.J."/>
            <person name="Tettelin H."/>
            <person name="Glass J.I."/>
            <person name="Rusch D."/>
            <person name="Podicherti R."/>
            <person name="Tsui H.-C.T."/>
            <person name="Winkler M.E."/>
        </authorList>
    </citation>
    <scope>NUCLEOTIDE SEQUENCE</scope>
</reference>